<accession>A0A803N047</accession>
<dbReference type="InterPro" id="IPR036640">
    <property type="entry name" value="ABC1_TM_sf"/>
</dbReference>
<evidence type="ECO:0000256" key="4">
    <source>
        <dbReference type="ARBA" id="ARBA00022741"/>
    </source>
</evidence>
<sequence length="298" mass="32673">MINIMSVDAERVGHFGAYIHDPLLIMLQLALALSILYTTLGLASIAAFVATVLVMLAYYPVSKLFSKYYKSLMQSRDQRMKVTAEILKNMRILKLQAWDMNFLSKIYDLRNVENEWLKKAVSSLALTVSVFWISPTFVSVITFSTCMLIGVPLESGKVLSAIATFKMLQSAIIELPNLISTITQTRVSLLRIASFLSLNELSVDAVVKLLASRIDNQVAVEISGGNFTWDHLAPHPTLKDINIKVEQGMRIAICGTVGSGKSTLLSCILGEVPKVSGVLSLGGSTAYVPQSAWIQVEV</sequence>
<evidence type="ECO:0000259" key="9">
    <source>
        <dbReference type="PROSITE" id="PS50929"/>
    </source>
</evidence>
<dbReference type="Gramene" id="AUR62038331-RA">
    <property type="protein sequence ID" value="AUR62038331-RA:cds"/>
    <property type="gene ID" value="AUR62038331"/>
</dbReference>
<feature type="transmembrane region" description="Helical" evidence="8">
    <location>
        <begin position="42"/>
        <end position="61"/>
    </location>
</feature>
<dbReference type="FunFam" id="1.20.1560.10:FF:000003">
    <property type="entry name" value="ABC transporter C family member 10"/>
    <property type="match status" value="1"/>
</dbReference>
<evidence type="ECO:0000313" key="10">
    <source>
        <dbReference type="EnsemblPlants" id="AUR62038331-RA:cds"/>
    </source>
</evidence>
<feature type="transmembrane region" description="Helical" evidence="8">
    <location>
        <begin position="124"/>
        <end position="151"/>
    </location>
</feature>
<reference evidence="10" key="2">
    <citation type="submission" date="2021-03" db="UniProtKB">
        <authorList>
            <consortium name="EnsemblPlants"/>
        </authorList>
    </citation>
    <scope>IDENTIFICATION</scope>
</reference>
<dbReference type="Proteomes" id="UP000596660">
    <property type="component" value="Unplaced"/>
</dbReference>
<proteinExistence type="predicted"/>
<evidence type="ECO:0000313" key="11">
    <source>
        <dbReference type="Proteomes" id="UP000596660"/>
    </source>
</evidence>
<dbReference type="Pfam" id="PF00664">
    <property type="entry name" value="ABC_membrane"/>
    <property type="match status" value="1"/>
</dbReference>
<keyword evidence="2" id="KW-0813">Transport</keyword>
<keyword evidence="7 8" id="KW-0472">Membrane</keyword>
<dbReference type="AlphaFoldDB" id="A0A803N047"/>
<dbReference type="InterPro" id="IPR044746">
    <property type="entry name" value="ABCC_6TM_D1"/>
</dbReference>
<dbReference type="GO" id="GO:0005524">
    <property type="term" value="F:ATP binding"/>
    <property type="evidence" value="ECO:0007669"/>
    <property type="project" value="UniProtKB-KW"/>
</dbReference>
<evidence type="ECO:0000256" key="3">
    <source>
        <dbReference type="ARBA" id="ARBA00022692"/>
    </source>
</evidence>
<keyword evidence="4" id="KW-0547">Nucleotide-binding</keyword>
<dbReference type="InterPro" id="IPR011527">
    <property type="entry name" value="ABC1_TM_dom"/>
</dbReference>
<dbReference type="OMA" id="CENEYRA"/>
<reference evidence="10" key="1">
    <citation type="journal article" date="2017" name="Nature">
        <title>The genome of Chenopodium quinoa.</title>
        <authorList>
            <person name="Jarvis D.E."/>
            <person name="Ho Y.S."/>
            <person name="Lightfoot D.J."/>
            <person name="Schmoeckel S.M."/>
            <person name="Li B."/>
            <person name="Borm T.J.A."/>
            <person name="Ohyanagi H."/>
            <person name="Mineta K."/>
            <person name="Michell C.T."/>
            <person name="Saber N."/>
            <person name="Kharbatia N.M."/>
            <person name="Rupper R.R."/>
            <person name="Sharp A.R."/>
            <person name="Dally N."/>
            <person name="Boughton B.A."/>
            <person name="Woo Y.H."/>
            <person name="Gao G."/>
            <person name="Schijlen E.G.W.M."/>
            <person name="Guo X."/>
            <person name="Momin A.A."/>
            <person name="Negrao S."/>
            <person name="Al-Babili S."/>
            <person name="Gehring C."/>
            <person name="Roessner U."/>
            <person name="Jung C."/>
            <person name="Murphy K."/>
            <person name="Arold S.T."/>
            <person name="Gojobori T."/>
            <person name="van der Linden C.G."/>
            <person name="van Loo E.N."/>
            <person name="Jellen E.N."/>
            <person name="Maughan P.J."/>
            <person name="Tester M."/>
        </authorList>
    </citation>
    <scope>NUCLEOTIDE SEQUENCE [LARGE SCALE GENOMIC DNA]</scope>
    <source>
        <strain evidence="10">cv. PI 614886</strain>
    </source>
</reference>
<evidence type="ECO:0000256" key="5">
    <source>
        <dbReference type="ARBA" id="ARBA00022840"/>
    </source>
</evidence>
<dbReference type="InterPro" id="IPR003439">
    <property type="entry name" value="ABC_transporter-like_ATP-bd"/>
</dbReference>
<dbReference type="InterPro" id="IPR027417">
    <property type="entry name" value="P-loop_NTPase"/>
</dbReference>
<protein>
    <recommendedName>
        <fullName evidence="9">ABC transmembrane type-1 domain-containing protein</fullName>
    </recommendedName>
</protein>
<dbReference type="PANTHER" id="PTHR24223">
    <property type="entry name" value="ATP-BINDING CASSETTE SUB-FAMILY C"/>
    <property type="match status" value="1"/>
</dbReference>
<keyword evidence="11" id="KW-1185">Reference proteome</keyword>
<dbReference type="PANTHER" id="PTHR24223:SF181">
    <property type="entry name" value="ABC TRANSPORTER C FAMILY MEMBER 3"/>
    <property type="match status" value="1"/>
</dbReference>
<dbReference type="SUPFAM" id="SSF52540">
    <property type="entry name" value="P-loop containing nucleoside triphosphate hydrolases"/>
    <property type="match status" value="1"/>
</dbReference>
<dbReference type="PROSITE" id="PS50929">
    <property type="entry name" value="ABC_TM1F"/>
    <property type="match status" value="1"/>
</dbReference>
<evidence type="ECO:0000256" key="1">
    <source>
        <dbReference type="ARBA" id="ARBA00004141"/>
    </source>
</evidence>
<evidence type="ECO:0000256" key="8">
    <source>
        <dbReference type="SAM" id="Phobius"/>
    </source>
</evidence>
<feature type="domain" description="ABC transmembrane type-1" evidence="9">
    <location>
        <begin position="1"/>
        <end position="184"/>
    </location>
</feature>
<dbReference type="GO" id="GO:0016020">
    <property type="term" value="C:membrane"/>
    <property type="evidence" value="ECO:0007669"/>
    <property type="project" value="UniProtKB-SubCell"/>
</dbReference>
<keyword evidence="6 8" id="KW-1133">Transmembrane helix</keyword>
<dbReference type="GO" id="GO:0016887">
    <property type="term" value="F:ATP hydrolysis activity"/>
    <property type="evidence" value="ECO:0007669"/>
    <property type="project" value="InterPro"/>
</dbReference>
<dbReference type="Gene3D" id="3.40.50.300">
    <property type="entry name" value="P-loop containing nucleotide triphosphate hydrolases"/>
    <property type="match status" value="1"/>
</dbReference>
<feature type="transmembrane region" description="Helical" evidence="8">
    <location>
        <begin position="12"/>
        <end position="36"/>
    </location>
</feature>
<dbReference type="Gene3D" id="1.20.1560.10">
    <property type="entry name" value="ABC transporter type 1, transmembrane domain"/>
    <property type="match status" value="1"/>
</dbReference>
<evidence type="ECO:0000256" key="7">
    <source>
        <dbReference type="ARBA" id="ARBA00023136"/>
    </source>
</evidence>
<keyword evidence="3 8" id="KW-0812">Transmembrane</keyword>
<dbReference type="InterPro" id="IPR050173">
    <property type="entry name" value="ABC_transporter_C-like"/>
</dbReference>
<evidence type="ECO:0000256" key="2">
    <source>
        <dbReference type="ARBA" id="ARBA00022448"/>
    </source>
</evidence>
<organism evidence="10 11">
    <name type="scientific">Chenopodium quinoa</name>
    <name type="common">Quinoa</name>
    <dbReference type="NCBI Taxonomy" id="63459"/>
    <lineage>
        <taxon>Eukaryota</taxon>
        <taxon>Viridiplantae</taxon>
        <taxon>Streptophyta</taxon>
        <taxon>Embryophyta</taxon>
        <taxon>Tracheophyta</taxon>
        <taxon>Spermatophyta</taxon>
        <taxon>Magnoliopsida</taxon>
        <taxon>eudicotyledons</taxon>
        <taxon>Gunneridae</taxon>
        <taxon>Pentapetalae</taxon>
        <taxon>Caryophyllales</taxon>
        <taxon>Chenopodiaceae</taxon>
        <taxon>Chenopodioideae</taxon>
        <taxon>Atripliceae</taxon>
        <taxon>Chenopodium</taxon>
    </lineage>
</organism>
<comment type="subcellular location">
    <subcellularLocation>
        <location evidence="1">Membrane</location>
        <topology evidence="1">Multi-pass membrane protein</topology>
    </subcellularLocation>
</comment>
<dbReference type="Pfam" id="PF00005">
    <property type="entry name" value="ABC_tran"/>
    <property type="match status" value="1"/>
</dbReference>
<dbReference type="EnsemblPlants" id="AUR62038331-RA">
    <property type="protein sequence ID" value="AUR62038331-RA:cds"/>
    <property type="gene ID" value="AUR62038331"/>
</dbReference>
<name>A0A803N047_CHEQI</name>
<dbReference type="GO" id="GO:0140359">
    <property type="term" value="F:ABC-type transporter activity"/>
    <property type="evidence" value="ECO:0007669"/>
    <property type="project" value="InterPro"/>
</dbReference>
<dbReference type="SUPFAM" id="SSF90123">
    <property type="entry name" value="ABC transporter transmembrane region"/>
    <property type="match status" value="1"/>
</dbReference>
<dbReference type="CDD" id="cd18579">
    <property type="entry name" value="ABC_6TM_ABCC_D1"/>
    <property type="match status" value="1"/>
</dbReference>
<keyword evidence="5" id="KW-0067">ATP-binding</keyword>
<evidence type="ECO:0000256" key="6">
    <source>
        <dbReference type="ARBA" id="ARBA00022989"/>
    </source>
</evidence>